<dbReference type="AlphaFoldDB" id="A0A558H4E9"/>
<evidence type="ECO:0000313" key="2">
    <source>
        <dbReference type="EMBL" id="TVU63993.1"/>
    </source>
</evidence>
<feature type="region of interest" description="Disordered" evidence="1">
    <location>
        <begin position="1"/>
        <end position="26"/>
    </location>
</feature>
<feature type="compositionally biased region" description="Polar residues" evidence="1">
    <location>
        <begin position="13"/>
        <end position="26"/>
    </location>
</feature>
<organism evidence="2 3">
    <name type="scientific">Paenarthrobacter nitroguajacolicus</name>
    <name type="common">Arthrobacter nitroguajacolicus</name>
    <dbReference type="NCBI Taxonomy" id="211146"/>
    <lineage>
        <taxon>Bacteria</taxon>
        <taxon>Bacillati</taxon>
        <taxon>Actinomycetota</taxon>
        <taxon>Actinomycetes</taxon>
        <taxon>Micrococcales</taxon>
        <taxon>Micrococcaceae</taxon>
        <taxon>Paenarthrobacter</taxon>
    </lineage>
</organism>
<dbReference type="EMBL" id="VNFK01000005">
    <property type="protein sequence ID" value="TVU63993.1"/>
    <property type="molecule type" value="Genomic_DNA"/>
</dbReference>
<dbReference type="SUPFAM" id="SSF53474">
    <property type="entry name" value="alpha/beta-Hydrolases"/>
    <property type="match status" value="1"/>
</dbReference>
<evidence type="ECO:0000256" key="1">
    <source>
        <dbReference type="SAM" id="MobiDB-lite"/>
    </source>
</evidence>
<dbReference type="GO" id="GO:0016787">
    <property type="term" value="F:hydrolase activity"/>
    <property type="evidence" value="ECO:0007669"/>
    <property type="project" value="UniProtKB-KW"/>
</dbReference>
<sequence length="180" mass="18971">MEILEFSELDRATGTTGPSSEPSATRHSVVCLHNSADIQEWAASTASADMEAQSTPVHLIATGVAAFEAIALGARRPALVKSLILGDPEVDPALPGYQELLGDVQAPTLVIAAAPTFDTDISKPQSVAGGIKDGVFVIIDNCEVPAHRSRPHSFNEWATSFINIAEGLHAFTRPEEDGNA</sequence>
<protein>
    <submittedName>
        <fullName evidence="2">Alpha/beta hydrolase</fullName>
    </submittedName>
</protein>
<comment type="caution">
    <text evidence="2">The sequence shown here is derived from an EMBL/GenBank/DDBJ whole genome shotgun (WGS) entry which is preliminary data.</text>
</comment>
<dbReference type="OrthoDB" id="3838038at2"/>
<reference evidence="2 3" key="1">
    <citation type="submission" date="2019-07" db="EMBL/GenBank/DDBJ databases">
        <title>Diversity of Bacteria from Kongsfjorden, Arctic.</title>
        <authorList>
            <person name="Yu Y."/>
        </authorList>
    </citation>
    <scope>NUCLEOTIDE SEQUENCE [LARGE SCALE GENOMIC DNA]</scope>
    <source>
        <strain evidence="2 3">SM1928</strain>
    </source>
</reference>
<name>A0A558H4E9_PAENT</name>
<dbReference type="Proteomes" id="UP000316500">
    <property type="component" value="Unassembled WGS sequence"/>
</dbReference>
<keyword evidence="2" id="KW-0378">Hydrolase</keyword>
<gene>
    <name evidence="2" type="ORF">FQP90_08370</name>
</gene>
<dbReference type="RefSeq" id="WP_144649270.1">
    <property type="nucleotide sequence ID" value="NZ_VNFK01000005.1"/>
</dbReference>
<evidence type="ECO:0000313" key="3">
    <source>
        <dbReference type="Proteomes" id="UP000316500"/>
    </source>
</evidence>
<proteinExistence type="predicted"/>
<dbReference type="InterPro" id="IPR029058">
    <property type="entry name" value="AB_hydrolase_fold"/>
</dbReference>
<dbReference type="Gene3D" id="3.40.50.1820">
    <property type="entry name" value="alpha/beta hydrolase"/>
    <property type="match status" value="1"/>
</dbReference>
<accession>A0A558H4E9</accession>